<proteinExistence type="predicted"/>
<keyword evidence="2" id="KW-0479">Metal-binding</keyword>
<sequence length="625" mass="71002">MTSNRKLFSSYKAYNKGNVIFSRNLRGNIIGKGTISNDSLKIDKVEHVDNLRFNLLSIGQICDNKCRVTFSEHGKVIGRGIRKKGLYVMKLGNKPKDQICLATIDENSTLWHRRLGHANMHLIQSLASKELVRNLPKLKFDQHFCDACKIGKQAHARHKAKNIVSTTRCLELLHMDLFDPSAVRSYGGNRYTLVIVDDYSRKVKESLNVTFDETPPPSKTSPLVDDDLDEEEVIKVIKKKNLENDIEDETLEIDKIVNIKESRNHPLENVIGNLNQRTLRSQAQNQSNFFCFISTIEPKNVNEALTDDSWIVAMQEELNQFIANDVWELVPQPRNMTIIGTKWVFRNKLDENVARLKSIRILLAYACALDFKLFQMDVKSAFLNGFINEEVYVAQPPGFIDFEKLDHVYKLKKALYGLKQAPEANVVNRSLCKPDLLVLEHDSSTPVLFKEFEEDLLTYCVENGIFQDSQDTFESSDDNTNVINVLQEPIVVNQDPGVKSSQGPPLINQNCCYECGDSLDGIFCQQCICKFCGKGAHYGYNCPPKVSIISNPEQCNQTINELPQILPSVHPTCNYEDENSFIYDSKPHSFNVSPSVLTYPPQLQFETYLCELCGNNAHYGYDCSP</sequence>
<dbReference type="InterPro" id="IPR039537">
    <property type="entry name" value="Retrotran_Ty1/copia-like"/>
</dbReference>
<feature type="domain" description="Retrovirus-related Pol polyprotein from transposon TNT 1-94-like beta-barrel" evidence="6">
    <location>
        <begin position="1"/>
        <end position="65"/>
    </location>
</feature>
<dbReference type="EMBL" id="BQNB010014743">
    <property type="protein sequence ID" value="GJT31863.1"/>
    <property type="molecule type" value="Genomic_DNA"/>
</dbReference>
<dbReference type="PANTHER" id="PTHR42648:SF21">
    <property type="entry name" value="CYSTEINE-RICH RLK (RECEPTOR-LIKE PROTEIN KINASE) 8"/>
    <property type="match status" value="1"/>
</dbReference>
<dbReference type="Pfam" id="PF13976">
    <property type="entry name" value="gag_pre-integrs"/>
    <property type="match status" value="1"/>
</dbReference>
<dbReference type="Pfam" id="PF07727">
    <property type="entry name" value="RVT_2"/>
    <property type="match status" value="1"/>
</dbReference>
<dbReference type="Pfam" id="PF22936">
    <property type="entry name" value="Pol_BBD"/>
    <property type="match status" value="1"/>
</dbReference>
<dbReference type="InterPro" id="IPR054722">
    <property type="entry name" value="PolX-like_BBD"/>
</dbReference>
<evidence type="ECO:0000256" key="3">
    <source>
        <dbReference type="ARBA" id="ARBA00022801"/>
    </source>
</evidence>
<feature type="domain" description="GAG-pre-integrase" evidence="5">
    <location>
        <begin position="85"/>
        <end position="153"/>
    </location>
</feature>
<feature type="domain" description="Reverse transcriptase Ty1/copia-type" evidence="4">
    <location>
        <begin position="353"/>
        <end position="424"/>
    </location>
</feature>
<reference evidence="7" key="2">
    <citation type="submission" date="2022-01" db="EMBL/GenBank/DDBJ databases">
        <authorList>
            <person name="Yamashiro T."/>
            <person name="Shiraishi A."/>
            <person name="Satake H."/>
            <person name="Nakayama K."/>
        </authorList>
    </citation>
    <scope>NUCLEOTIDE SEQUENCE</scope>
</reference>
<evidence type="ECO:0000256" key="2">
    <source>
        <dbReference type="ARBA" id="ARBA00022723"/>
    </source>
</evidence>
<evidence type="ECO:0000259" key="6">
    <source>
        <dbReference type="Pfam" id="PF22936"/>
    </source>
</evidence>
<comment type="caution">
    <text evidence="7">The sequence shown here is derived from an EMBL/GenBank/DDBJ whole genome shotgun (WGS) entry which is preliminary data.</text>
</comment>
<accession>A0ABQ5D025</accession>
<protein>
    <submittedName>
        <fullName evidence="7">Retrovirus-related pol polyprotein from transposon TNT 1-94</fullName>
    </submittedName>
</protein>
<gene>
    <name evidence="7" type="ORF">Tco_0922282</name>
</gene>
<evidence type="ECO:0000259" key="4">
    <source>
        <dbReference type="Pfam" id="PF07727"/>
    </source>
</evidence>
<keyword evidence="1" id="KW-0645">Protease</keyword>
<evidence type="ECO:0000256" key="1">
    <source>
        <dbReference type="ARBA" id="ARBA00022670"/>
    </source>
</evidence>
<evidence type="ECO:0000259" key="5">
    <source>
        <dbReference type="Pfam" id="PF13976"/>
    </source>
</evidence>
<evidence type="ECO:0000313" key="8">
    <source>
        <dbReference type="Proteomes" id="UP001151760"/>
    </source>
</evidence>
<reference evidence="7" key="1">
    <citation type="journal article" date="2022" name="Int. J. Mol. Sci.">
        <title>Draft Genome of Tanacetum Coccineum: Genomic Comparison of Closely Related Tanacetum-Family Plants.</title>
        <authorList>
            <person name="Yamashiro T."/>
            <person name="Shiraishi A."/>
            <person name="Nakayama K."/>
            <person name="Satake H."/>
        </authorList>
    </citation>
    <scope>NUCLEOTIDE SEQUENCE</scope>
</reference>
<dbReference type="InterPro" id="IPR013103">
    <property type="entry name" value="RVT_2"/>
</dbReference>
<name>A0ABQ5D025_9ASTR</name>
<organism evidence="7 8">
    <name type="scientific">Tanacetum coccineum</name>
    <dbReference type="NCBI Taxonomy" id="301880"/>
    <lineage>
        <taxon>Eukaryota</taxon>
        <taxon>Viridiplantae</taxon>
        <taxon>Streptophyta</taxon>
        <taxon>Embryophyta</taxon>
        <taxon>Tracheophyta</taxon>
        <taxon>Spermatophyta</taxon>
        <taxon>Magnoliopsida</taxon>
        <taxon>eudicotyledons</taxon>
        <taxon>Gunneridae</taxon>
        <taxon>Pentapetalae</taxon>
        <taxon>asterids</taxon>
        <taxon>campanulids</taxon>
        <taxon>Asterales</taxon>
        <taxon>Asteraceae</taxon>
        <taxon>Asteroideae</taxon>
        <taxon>Anthemideae</taxon>
        <taxon>Anthemidinae</taxon>
        <taxon>Tanacetum</taxon>
    </lineage>
</organism>
<keyword evidence="8" id="KW-1185">Reference proteome</keyword>
<evidence type="ECO:0000313" key="7">
    <source>
        <dbReference type="EMBL" id="GJT31863.1"/>
    </source>
</evidence>
<dbReference type="InterPro" id="IPR025724">
    <property type="entry name" value="GAG-pre-integrase_dom"/>
</dbReference>
<dbReference type="Proteomes" id="UP001151760">
    <property type="component" value="Unassembled WGS sequence"/>
</dbReference>
<dbReference type="PANTHER" id="PTHR42648">
    <property type="entry name" value="TRANSPOSASE, PUTATIVE-RELATED"/>
    <property type="match status" value="1"/>
</dbReference>
<keyword evidence="3" id="KW-0378">Hydrolase</keyword>